<dbReference type="PANTHER" id="PTHR43790:SF9">
    <property type="entry name" value="GALACTOFURANOSE TRANSPORTER ATP-BINDING PROTEIN YTFR"/>
    <property type="match status" value="1"/>
</dbReference>
<dbReference type="CDD" id="cd03215">
    <property type="entry name" value="ABC_Carb_Monos_II"/>
    <property type="match status" value="1"/>
</dbReference>
<keyword evidence="11" id="KW-1185">Reference proteome</keyword>
<comment type="caution">
    <text evidence="10">The sequence shown here is derived from an EMBL/GenBank/DDBJ whole genome shotgun (WGS) entry which is preliminary data.</text>
</comment>
<dbReference type="AlphaFoldDB" id="A0A949K1J1"/>
<name>A0A949K1J1_9FIRM</name>
<dbReference type="GO" id="GO:0005524">
    <property type="term" value="F:ATP binding"/>
    <property type="evidence" value="ECO:0007669"/>
    <property type="project" value="UniProtKB-KW"/>
</dbReference>
<evidence type="ECO:0000256" key="5">
    <source>
        <dbReference type="ARBA" id="ARBA00022741"/>
    </source>
</evidence>
<sequence>MSLSFKNISKVYPGVVALNKVSLDIHEGEVLALMGENGAGKSTLVKCLTGANEPSSGEICIDGNTYKKIAPSQARQLGIGAVYQEFTVVPGLPVVENIFMGNLPGNGFLVDKKKMLRDAEEIFRSFKVDIDPNAMLETLSPAMMQIVEIAKAMSMETKILILDEPTAPLTIREVDILFGIIRMLKARNVSIIYISHRMEEIFEISDRIAVMRDGCLVAQMRTEDTNRKELIKAMIGRELNDNYYEHHSCAKETVVLEASKLRGNGVRDANFKLHKGEILGFAGLVGAGRTELMSLLYGEVRKESGNLKVNGRDYRAIEPYQAIERGIGLIPEDRKNKGLLLDKSVLVNITLASLKKYCRFGVIQKKKEAQAGQRYAAELNVKTPTLKQEVQFLSGGNQQKLIIAKWLAVDADILIFDEPTRGIDVGARAEIYKLMNQLVKTGKSILMVSSDFEELMGMSDRIIVVSEGRITGEVPRAQFDKSVLLDMASGNR</sequence>
<dbReference type="PROSITE" id="PS00211">
    <property type="entry name" value="ABC_TRANSPORTER_1"/>
    <property type="match status" value="1"/>
</dbReference>
<keyword evidence="5" id="KW-0547">Nucleotide-binding</keyword>
<keyword evidence="2" id="KW-0813">Transport</keyword>
<dbReference type="EMBL" id="JAHQCW010000053">
    <property type="protein sequence ID" value="MBU9739220.1"/>
    <property type="molecule type" value="Genomic_DNA"/>
</dbReference>
<dbReference type="Proteomes" id="UP000712157">
    <property type="component" value="Unassembled WGS sequence"/>
</dbReference>
<gene>
    <name evidence="10" type="ORF">KTH89_22045</name>
</gene>
<dbReference type="Gene3D" id="3.40.50.300">
    <property type="entry name" value="P-loop containing nucleotide triphosphate hydrolases"/>
    <property type="match status" value="2"/>
</dbReference>
<dbReference type="PANTHER" id="PTHR43790">
    <property type="entry name" value="CARBOHYDRATE TRANSPORT ATP-BINDING PROTEIN MG119-RELATED"/>
    <property type="match status" value="1"/>
</dbReference>
<dbReference type="GO" id="GO:0005886">
    <property type="term" value="C:plasma membrane"/>
    <property type="evidence" value="ECO:0007669"/>
    <property type="project" value="UniProtKB-SubCell"/>
</dbReference>
<organism evidence="10 11">
    <name type="scientific">Diplocloster agilis</name>
    <dbReference type="NCBI Taxonomy" id="2850323"/>
    <lineage>
        <taxon>Bacteria</taxon>
        <taxon>Bacillati</taxon>
        <taxon>Bacillota</taxon>
        <taxon>Clostridia</taxon>
        <taxon>Lachnospirales</taxon>
        <taxon>Lachnospiraceae</taxon>
        <taxon>Diplocloster</taxon>
    </lineage>
</organism>
<evidence type="ECO:0000313" key="10">
    <source>
        <dbReference type="EMBL" id="MBU9739220.1"/>
    </source>
</evidence>
<evidence type="ECO:0000256" key="6">
    <source>
        <dbReference type="ARBA" id="ARBA00022840"/>
    </source>
</evidence>
<evidence type="ECO:0000256" key="1">
    <source>
        <dbReference type="ARBA" id="ARBA00004202"/>
    </source>
</evidence>
<evidence type="ECO:0000256" key="2">
    <source>
        <dbReference type="ARBA" id="ARBA00022448"/>
    </source>
</evidence>
<dbReference type="Pfam" id="PF00005">
    <property type="entry name" value="ABC_tran"/>
    <property type="match status" value="2"/>
</dbReference>
<reference evidence="10" key="1">
    <citation type="submission" date="2021-06" db="EMBL/GenBank/DDBJ databases">
        <title>Description of novel taxa of the family Lachnospiraceae.</title>
        <authorList>
            <person name="Chaplin A.V."/>
            <person name="Sokolova S.R."/>
            <person name="Pikina A.P."/>
            <person name="Korzhanova M."/>
            <person name="Belova V."/>
            <person name="Korostin D."/>
            <person name="Efimov B.A."/>
        </authorList>
    </citation>
    <scope>NUCLEOTIDE SEQUENCE</scope>
    <source>
        <strain evidence="10">ASD5720</strain>
    </source>
</reference>
<keyword evidence="7" id="KW-1278">Translocase</keyword>
<keyword evidence="6 10" id="KW-0067">ATP-binding</keyword>
<dbReference type="CDD" id="cd03216">
    <property type="entry name" value="ABC_Carb_Monos_I"/>
    <property type="match status" value="1"/>
</dbReference>
<evidence type="ECO:0000256" key="3">
    <source>
        <dbReference type="ARBA" id="ARBA00022475"/>
    </source>
</evidence>
<dbReference type="RefSeq" id="WP_238723121.1">
    <property type="nucleotide sequence ID" value="NZ_JAHQCW010000053.1"/>
</dbReference>
<dbReference type="InterPro" id="IPR050107">
    <property type="entry name" value="ABC_carbohydrate_import_ATPase"/>
</dbReference>
<evidence type="ECO:0000256" key="7">
    <source>
        <dbReference type="ARBA" id="ARBA00022967"/>
    </source>
</evidence>
<dbReference type="FunFam" id="3.40.50.300:FF:000127">
    <property type="entry name" value="Ribose import ATP-binding protein RbsA"/>
    <property type="match status" value="1"/>
</dbReference>
<dbReference type="SUPFAM" id="SSF52540">
    <property type="entry name" value="P-loop containing nucleoside triphosphate hydrolases"/>
    <property type="match status" value="2"/>
</dbReference>
<evidence type="ECO:0000259" key="9">
    <source>
        <dbReference type="PROSITE" id="PS50893"/>
    </source>
</evidence>
<protein>
    <submittedName>
        <fullName evidence="10">Sugar ABC transporter ATP-binding protein</fullName>
    </submittedName>
</protein>
<dbReference type="InterPro" id="IPR017871">
    <property type="entry name" value="ABC_transporter-like_CS"/>
</dbReference>
<keyword evidence="8" id="KW-0472">Membrane</keyword>
<dbReference type="PROSITE" id="PS50893">
    <property type="entry name" value="ABC_TRANSPORTER_2"/>
    <property type="match status" value="2"/>
</dbReference>
<dbReference type="GO" id="GO:0016887">
    <property type="term" value="F:ATP hydrolysis activity"/>
    <property type="evidence" value="ECO:0007669"/>
    <property type="project" value="InterPro"/>
</dbReference>
<feature type="domain" description="ABC transporter" evidence="9">
    <location>
        <begin position="250"/>
        <end position="492"/>
    </location>
</feature>
<keyword evidence="4" id="KW-0677">Repeat</keyword>
<dbReference type="InterPro" id="IPR003593">
    <property type="entry name" value="AAA+_ATPase"/>
</dbReference>
<feature type="domain" description="ABC transporter" evidence="9">
    <location>
        <begin position="3"/>
        <end position="238"/>
    </location>
</feature>
<dbReference type="SMART" id="SM00382">
    <property type="entry name" value="AAA"/>
    <property type="match status" value="2"/>
</dbReference>
<dbReference type="InterPro" id="IPR003439">
    <property type="entry name" value="ABC_transporter-like_ATP-bd"/>
</dbReference>
<dbReference type="InterPro" id="IPR027417">
    <property type="entry name" value="P-loop_NTPase"/>
</dbReference>
<evidence type="ECO:0000313" key="11">
    <source>
        <dbReference type="Proteomes" id="UP000712157"/>
    </source>
</evidence>
<accession>A0A949K1J1</accession>
<evidence type="ECO:0000256" key="4">
    <source>
        <dbReference type="ARBA" id="ARBA00022737"/>
    </source>
</evidence>
<proteinExistence type="predicted"/>
<keyword evidence="3" id="KW-1003">Cell membrane</keyword>
<evidence type="ECO:0000256" key="8">
    <source>
        <dbReference type="ARBA" id="ARBA00023136"/>
    </source>
</evidence>
<comment type="subcellular location">
    <subcellularLocation>
        <location evidence="1">Cell membrane</location>
        <topology evidence="1">Peripheral membrane protein</topology>
    </subcellularLocation>
</comment>